<feature type="domain" description="ASPIC/UnbV" evidence="2">
    <location>
        <begin position="526"/>
        <end position="594"/>
    </location>
</feature>
<dbReference type="PANTHER" id="PTHR16026:SF0">
    <property type="entry name" value="CARTILAGE ACIDIC PROTEIN 1"/>
    <property type="match status" value="1"/>
</dbReference>
<sequence length="1112" mass="125095">MYRYRFFLTIVYFLFLLTGCRFSPDRFTRLSPEETGIHFVNELTETPALNIFNYLYFYDGGGVAAGDVNGDGLPDLFLTANQKLNKLYLNKGNFQFRDITGRAIGDKGTDWSTGVAMVDINSDGRLDIYVSNVGDYLNIEGQNRLYVNKGNDGQGIPRFEEQAGRYGLDLVGFSTQAAFFDYDRDGDLDMYMMNHSVHSNNTFDHAEIRHNTHPLAGDKLLRNDNGTFVDVTEEAGIYSSALGYGLGIGISDLNSDGYPDIYIGNDFHEDDYLYLNNGDGTFTESLGEMMPHTSRSSMGNELVDINNDGLTDIYSLDMLPSEYETLKASAAEDPIRIYQTKLKYGYKHQFSRNTLQLNRGSGNFSDIGLLADVYATDWSWATLGADFDHNGHVDLFVTNGIKGRTNELDYIEFISRDSIQTRLKGEMAPEALEYLERIPEEKVPNFMYKNEGRLQFENVAESWGLGRDSFSNGAAYADLDRDGDLDLIVNNVNRKASVYRNNTREKFKNNNYLKVQFNGPEKNPFGIGAAVRIPRAEDNMIFREMYPVRGYQSSVEYGLHVGLDSLGTVPEVEVTWPDGKVERRKNVAANQTLTLNYTDAGELSNPGHVDESSENLFTEITETFGIAYKHEENDFLEYNREALIPKMVSREGPALAVADVNGDGLDDFYAGGAKRQPGELYLQKDQGGFIKKETMEFRNDSTYEDVDAEFGDYDSDGDQDLFVVSGGNEFYGNSEYMLPRLYVNDGRGNFVRDKQAVPGIYLTGSVLARGDIEDDGDLDLFIGARAVPWKYGVPPENYLLINDGGTFRVRKTGLGERVSDLGMVTDAEWADMNGDGTPDLVVASEWEEIRIIYQGGKEAYAISGTSGLWNTLAVADINGDGARDIMAGNLGLNSKYKATEDAPVRMYVNDFDQNESIEQIVTYVDEEGKERLFATKDELAEQLNYIDDRFETYQSFAEASLTDVIDRDLLNEATIYALHELQSSVFYNRGEGKFDKKYLPIESQFAPLHDFLLTDISGDDRVDAIGVGNFYNVNIQRGRYDAGYGEMFVNDAGTLKRIANRNINWFPEGQIRRVELIETDGGKVLITAENNGRLRFFEFNEDFQMDDMSVHR</sequence>
<dbReference type="SUPFAM" id="SSF69318">
    <property type="entry name" value="Integrin alpha N-terminal domain"/>
    <property type="match status" value="2"/>
</dbReference>
<evidence type="ECO:0000313" key="4">
    <source>
        <dbReference type="Proteomes" id="UP000184041"/>
    </source>
</evidence>
<gene>
    <name evidence="3" type="ORF">SAMN05443144_11430</name>
</gene>
<evidence type="ECO:0000256" key="1">
    <source>
        <dbReference type="ARBA" id="ARBA00022729"/>
    </source>
</evidence>
<dbReference type="InterPro" id="IPR028994">
    <property type="entry name" value="Integrin_alpha_N"/>
</dbReference>
<dbReference type="OrthoDB" id="9816120at2"/>
<dbReference type="PROSITE" id="PS51257">
    <property type="entry name" value="PROKAR_LIPOPROTEIN"/>
    <property type="match status" value="1"/>
</dbReference>
<dbReference type="Gene3D" id="2.130.10.130">
    <property type="entry name" value="Integrin alpha, N-terminal"/>
    <property type="match status" value="3"/>
</dbReference>
<dbReference type="Proteomes" id="UP000184041">
    <property type="component" value="Unassembled WGS sequence"/>
</dbReference>
<reference evidence="3 4" key="1">
    <citation type="submission" date="2016-11" db="EMBL/GenBank/DDBJ databases">
        <authorList>
            <person name="Jaros S."/>
            <person name="Januszkiewicz K."/>
            <person name="Wedrychowicz H."/>
        </authorList>
    </citation>
    <scope>NUCLEOTIDE SEQUENCE [LARGE SCALE GENOMIC DNA]</scope>
    <source>
        <strain evidence="3 4">DSM 21986</strain>
    </source>
</reference>
<keyword evidence="1" id="KW-0732">Signal</keyword>
<dbReference type="AlphaFoldDB" id="A0A1M5F174"/>
<dbReference type="Pfam" id="PF07593">
    <property type="entry name" value="UnbV_ASPIC"/>
    <property type="match status" value="1"/>
</dbReference>
<dbReference type="PANTHER" id="PTHR16026">
    <property type="entry name" value="CARTILAGE ACIDIC PROTEIN 1"/>
    <property type="match status" value="1"/>
</dbReference>
<protein>
    <submittedName>
        <fullName evidence="3">Repeat domain-containing protein</fullName>
    </submittedName>
</protein>
<dbReference type="InterPro" id="IPR027039">
    <property type="entry name" value="Crtac1"/>
</dbReference>
<dbReference type="InterPro" id="IPR011519">
    <property type="entry name" value="UnbV_ASPIC"/>
</dbReference>
<dbReference type="EMBL" id="FQUS01000014">
    <property type="protein sequence ID" value="SHF85249.1"/>
    <property type="molecule type" value="Genomic_DNA"/>
</dbReference>
<accession>A0A1M5F174</accession>
<evidence type="ECO:0000259" key="2">
    <source>
        <dbReference type="Pfam" id="PF07593"/>
    </source>
</evidence>
<evidence type="ECO:0000313" key="3">
    <source>
        <dbReference type="EMBL" id="SHF85249.1"/>
    </source>
</evidence>
<organism evidence="3 4">
    <name type="scientific">Fodinibius roseus</name>
    <dbReference type="NCBI Taxonomy" id="1194090"/>
    <lineage>
        <taxon>Bacteria</taxon>
        <taxon>Pseudomonadati</taxon>
        <taxon>Balneolota</taxon>
        <taxon>Balneolia</taxon>
        <taxon>Balneolales</taxon>
        <taxon>Balneolaceae</taxon>
        <taxon>Fodinibius</taxon>
    </lineage>
</organism>
<dbReference type="InterPro" id="IPR013517">
    <property type="entry name" value="FG-GAP"/>
</dbReference>
<proteinExistence type="predicted"/>
<dbReference type="Pfam" id="PF13517">
    <property type="entry name" value="FG-GAP_3"/>
    <property type="match status" value="4"/>
</dbReference>
<name>A0A1M5F174_9BACT</name>
<keyword evidence="4" id="KW-1185">Reference proteome</keyword>
<dbReference type="STRING" id="1194090.SAMN05443144_11430"/>